<feature type="transmembrane region" description="Helical" evidence="1">
    <location>
        <begin position="170"/>
        <end position="187"/>
    </location>
</feature>
<reference evidence="2 3" key="1">
    <citation type="submission" date="2010-12" db="EMBL/GenBank/DDBJ databases">
        <authorList>
            <person name="Muzny D."/>
            <person name="Qin X."/>
            <person name="Deng J."/>
            <person name="Jiang H."/>
            <person name="Liu Y."/>
            <person name="Qu J."/>
            <person name="Song X.-Z."/>
            <person name="Zhang L."/>
            <person name="Thornton R."/>
            <person name="Coyle M."/>
            <person name="Francisco L."/>
            <person name="Jackson L."/>
            <person name="Javaid M."/>
            <person name="Korchina V."/>
            <person name="Kovar C."/>
            <person name="Mata R."/>
            <person name="Mathew T."/>
            <person name="Ngo R."/>
            <person name="Nguyen L."/>
            <person name="Nguyen N."/>
            <person name="Okwuonu G."/>
            <person name="Ongeri F."/>
            <person name="Pham C."/>
            <person name="Simmons D."/>
            <person name="Wilczek-Boney K."/>
            <person name="Hale W."/>
            <person name="Jakkamsetti A."/>
            <person name="Pham P."/>
            <person name="Ruth R."/>
            <person name="San Lucas F."/>
            <person name="Warren J."/>
            <person name="Zhang J."/>
            <person name="Zhao Z."/>
            <person name="Zhou C."/>
            <person name="Zhu D."/>
            <person name="Lee S."/>
            <person name="Bess C."/>
            <person name="Blankenburg K."/>
            <person name="Forbes L."/>
            <person name="Fu Q."/>
            <person name="Gubbala S."/>
            <person name="Hirani K."/>
            <person name="Jayaseelan J.C."/>
            <person name="Lara F."/>
            <person name="Munidasa M."/>
            <person name="Palculict T."/>
            <person name="Patil S."/>
            <person name="Pu L.-L."/>
            <person name="Saada N."/>
            <person name="Tang L."/>
            <person name="Weissenberger G."/>
            <person name="Zhu Y."/>
            <person name="Hemphill L."/>
            <person name="Shang Y."/>
            <person name="Youmans B."/>
            <person name="Ayvaz T."/>
            <person name="Ross M."/>
            <person name="Santibanez J."/>
            <person name="Aqrawi P."/>
            <person name="Gross S."/>
            <person name="Joshi V."/>
            <person name="Fowler G."/>
            <person name="Nazareth L."/>
            <person name="Reid J."/>
            <person name="Worley K."/>
            <person name="Petrosino J."/>
            <person name="Highlander S."/>
            <person name="Gibbs R."/>
        </authorList>
    </citation>
    <scope>NUCLEOTIDE SEQUENCE [LARGE SCALE GENOMIC DNA]</scope>
    <source>
        <strain evidence="3">DSM 15952 / CCUG 50447 / LMG 22039 / TP 1.5</strain>
    </source>
</reference>
<organism evidence="2 3">
    <name type="scientific">Enterococcus italicus (strain DSM 15952 / CCUG 50447 / LMG 22039 / TP 1.5)</name>
    <dbReference type="NCBI Taxonomy" id="888064"/>
    <lineage>
        <taxon>Bacteria</taxon>
        <taxon>Bacillati</taxon>
        <taxon>Bacillota</taxon>
        <taxon>Bacilli</taxon>
        <taxon>Lactobacillales</taxon>
        <taxon>Enterococcaceae</taxon>
        <taxon>Enterococcus</taxon>
    </lineage>
</organism>
<evidence type="ECO:0008006" key="4">
    <source>
        <dbReference type="Google" id="ProtNLM"/>
    </source>
</evidence>
<evidence type="ECO:0000313" key="2">
    <source>
        <dbReference type="EMBL" id="EFU73831.1"/>
    </source>
</evidence>
<dbReference type="Pfam" id="PF03729">
    <property type="entry name" value="DUF308"/>
    <property type="match status" value="2"/>
</dbReference>
<proteinExistence type="predicted"/>
<gene>
    <name evidence="2" type="ORF">HMPREF9088_1334</name>
</gene>
<keyword evidence="1" id="KW-0812">Transmembrane</keyword>
<protein>
    <recommendedName>
        <fullName evidence="4">Acid-resistance membrane protein</fullName>
    </recommendedName>
</protein>
<name>E6LG44_ENTI1</name>
<keyword evidence="1" id="KW-0472">Membrane</keyword>
<evidence type="ECO:0000256" key="1">
    <source>
        <dbReference type="SAM" id="Phobius"/>
    </source>
</evidence>
<feature type="transmembrane region" description="Helical" evidence="1">
    <location>
        <begin position="107"/>
        <end position="126"/>
    </location>
</feature>
<dbReference type="EMBL" id="AEPV01000047">
    <property type="protein sequence ID" value="EFU73831.1"/>
    <property type="molecule type" value="Genomic_DNA"/>
</dbReference>
<sequence>MEQQMTINSIAENKWKTAMIPCYSFHSMKKYVTIEKKKMRCKKMTQFFEKLQKYALLRMIFLVLIGGFMLFRPNEIFHGVVYIVAGYTAFLGLLNLVVAFRNRQDGMSSFGLISGVLLLVAALAILVLAKPIVSIIPIFFGILFVIYGLVKFVKKPARRIVNEPSLPRKIFYLLILLVGILLIFNPFKTVLLVAQIAGAVILLMGIEEGINFFRRN</sequence>
<dbReference type="HOGENOM" id="CLU_091585_8_2_9"/>
<dbReference type="AlphaFoldDB" id="E6LG44"/>
<dbReference type="PATRIC" id="fig|888064.11.peg.352"/>
<feature type="transmembrane region" description="Helical" evidence="1">
    <location>
        <begin position="77"/>
        <end position="100"/>
    </location>
</feature>
<comment type="caution">
    <text evidence="2">The sequence shown here is derived from an EMBL/GenBank/DDBJ whole genome shotgun (WGS) entry which is preliminary data.</text>
</comment>
<dbReference type="eggNOG" id="COG3247">
    <property type="taxonomic scope" value="Bacteria"/>
</dbReference>
<dbReference type="Proteomes" id="UP000010296">
    <property type="component" value="Unassembled WGS sequence"/>
</dbReference>
<keyword evidence="3" id="KW-1185">Reference proteome</keyword>
<feature type="transmembrane region" description="Helical" evidence="1">
    <location>
        <begin position="132"/>
        <end position="150"/>
    </location>
</feature>
<evidence type="ECO:0000313" key="3">
    <source>
        <dbReference type="Proteomes" id="UP000010296"/>
    </source>
</evidence>
<feature type="transmembrane region" description="Helical" evidence="1">
    <location>
        <begin position="54"/>
        <end position="71"/>
    </location>
</feature>
<feature type="transmembrane region" description="Helical" evidence="1">
    <location>
        <begin position="193"/>
        <end position="213"/>
    </location>
</feature>
<dbReference type="InterPro" id="IPR005325">
    <property type="entry name" value="DUF308_memb"/>
</dbReference>
<keyword evidence="1" id="KW-1133">Transmembrane helix</keyword>
<accession>E6LG44</accession>
<dbReference type="STRING" id="888064.HMPREF9088_1334"/>